<evidence type="ECO:0000256" key="17">
    <source>
        <dbReference type="ARBA" id="ARBA00030944"/>
    </source>
</evidence>
<dbReference type="SUPFAM" id="SSF55961">
    <property type="entry name" value="Bet v1-like"/>
    <property type="match status" value="1"/>
</dbReference>
<evidence type="ECO:0000313" key="23">
    <source>
        <dbReference type="EMBL" id="CCM63940.1"/>
    </source>
</evidence>
<feature type="domain" description="Rieske" evidence="22">
    <location>
        <begin position="20"/>
        <end position="116"/>
    </location>
</feature>
<evidence type="ECO:0000256" key="9">
    <source>
        <dbReference type="ARBA" id="ARBA00023002"/>
    </source>
</evidence>
<comment type="cofactor">
    <cofactor evidence="1">
        <name>Fe cation</name>
        <dbReference type="ChEBI" id="CHEBI:24875"/>
    </cofactor>
</comment>
<feature type="region of interest" description="Disordered" evidence="21">
    <location>
        <begin position="331"/>
        <end position="358"/>
    </location>
</feature>
<keyword evidence="11" id="KW-0411">Iron-sulfur</keyword>
<dbReference type="Gene3D" id="3.90.380.10">
    <property type="entry name" value="Naphthalene 1,2-dioxygenase Alpha Subunit, Chain A, domain 1"/>
    <property type="match status" value="1"/>
</dbReference>
<dbReference type="InterPro" id="IPR050584">
    <property type="entry name" value="Cholesterol_7-desaturase"/>
</dbReference>
<dbReference type="OrthoDB" id="5243643at2"/>
<dbReference type="Pfam" id="PF00355">
    <property type="entry name" value="Rieske"/>
    <property type="match status" value="1"/>
</dbReference>
<evidence type="ECO:0000259" key="22">
    <source>
        <dbReference type="PROSITE" id="PS51296"/>
    </source>
</evidence>
<keyword evidence="6" id="KW-0479">Metal-binding</keyword>
<keyword evidence="8" id="KW-1133">Transmembrane helix</keyword>
<comment type="subunit">
    <text evidence="18">Homotrimer. The two-component system 3-ketosteroid-9-alpha-monooxygenase is composed of an oxygenase component KshA and a reductase component KshB.</text>
</comment>
<comment type="similarity">
    <text evidence="15">Belongs to the cholesterol 7-desaturase family.</text>
</comment>
<dbReference type="GO" id="GO:0005737">
    <property type="term" value="C:cytoplasm"/>
    <property type="evidence" value="ECO:0007669"/>
    <property type="project" value="TreeGrafter"/>
</dbReference>
<protein>
    <recommendedName>
        <fullName evidence="16">cholesterol 7-desaturase</fullName>
        <ecNumber evidence="16">1.14.19.21</ecNumber>
    </recommendedName>
    <alternativeName>
        <fullName evidence="17">Rieske-type oxygenase</fullName>
    </alternativeName>
</protein>
<dbReference type="HOGENOM" id="CLU_037178_1_0_11"/>
<dbReference type="GO" id="GO:0051537">
    <property type="term" value="F:2 iron, 2 sulfur cluster binding"/>
    <property type="evidence" value="ECO:0007669"/>
    <property type="project" value="UniProtKB-KW"/>
</dbReference>
<evidence type="ECO:0000256" key="13">
    <source>
        <dbReference type="ARBA" id="ARBA00023221"/>
    </source>
</evidence>
<evidence type="ECO:0000256" key="1">
    <source>
        <dbReference type="ARBA" id="ARBA00001962"/>
    </source>
</evidence>
<keyword evidence="10" id="KW-0408">Iron</keyword>
<comment type="caution">
    <text evidence="23">The sequence shown here is derived from an EMBL/GenBank/DDBJ whole genome shotgun (WGS) entry which is preliminary data.</text>
</comment>
<dbReference type="InterPro" id="IPR017941">
    <property type="entry name" value="Rieske_2Fe-2S"/>
</dbReference>
<evidence type="ECO:0000256" key="2">
    <source>
        <dbReference type="ARBA" id="ARBA00004370"/>
    </source>
</evidence>
<proteinExistence type="inferred from homology"/>
<keyword evidence="24" id="KW-1185">Reference proteome</keyword>
<evidence type="ECO:0000256" key="20">
    <source>
        <dbReference type="ARBA" id="ARBA00049548"/>
    </source>
</evidence>
<dbReference type="CDD" id="cd03469">
    <property type="entry name" value="Rieske_RO_Alpha_N"/>
    <property type="match status" value="1"/>
</dbReference>
<dbReference type="PANTHER" id="PTHR21266:SF32">
    <property type="entry name" value="CHOLESTEROL 7-DESATURASE NVD"/>
    <property type="match status" value="1"/>
</dbReference>
<evidence type="ECO:0000256" key="5">
    <source>
        <dbReference type="ARBA" id="ARBA00022714"/>
    </source>
</evidence>
<dbReference type="STRING" id="1229780.BN381_310036"/>
<dbReference type="GO" id="GO:0170056">
    <property type="term" value="F:cholesterol 7-desaturase [NAD(P)H] activity"/>
    <property type="evidence" value="ECO:0007669"/>
    <property type="project" value="UniProtKB-EC"/>
</dbReference>
<dbReference type="GO" id="GO:0004497">
    <property type="term" value="F:monooxygenase activity"/>
    <property type="evidence" value="ECO:0007669"/>
    <property type="project" value="UniProtKB-ARBA"/>
</dbReference>
<reference evidence="23 24" key="1">
    <citation type="journal article" date="2013" name="ISME J.">
        <title>Metabolic model for the filamentous 'Candidatus Microthrix parvicella' based on genomic and metagenomic analyses.</title>
        <authorList>
            <person name="Jon McIlroy S."/>
            <person name="Kristiansen R."/>
            <person name="Albertsen M."/>
            <person name="Michael Karst S."/>
            <person name="Rossetti S."/>
            <person name="Lund Nielsen J."/>
            <person name="Tandoi V."/>
            <person name="James Seviour R."/>
            <person name="Nielsen P.H."/>
        </authorList>
    </citation>
    <scope>NUCLEOTIDE SEQUENCE [LARGE SCALE GENOMIC DNA]</scope>
    <source>
        <strain evidence="23 24">RN1</strain>
    </source>
</reference>
<keyword evidence="13" id="KW-0753">Steroid metabolism</keyword>
<accession>R4YZV2</accession>
<dbReference type="Gene3D" id="2.102.10.10">
    <property type="entry name" value="Rieske [2Fe-2S] iron-sulphur domain"/>
    <property type="match status" value="1"/>
</dbReference>
<evidence type="ECO:0000256" key="4">
    <source>
        <dbReference type="ARBA" id="ARBA00022692"/>
    </source>
</evidence>
<evidence type="ECO:0000256" key="11">
    <source>
        <dbReference type="ARBA" id="ARBA00023014"/>
    </source>
</evidence>
<evidence type="ECO:0000256" key="6">
    <source>
        <dbReference type="ARBA" id="ARBA00022723"/>
    </source>
</evidence>
<evidence type="ECO:0000256" key="15">
    <source>
        <dbReference type="ARBA" id="ARBA00025729"/>
    </source>
</evidence>
<keyword evidence="5" id="KW-0001">2Fe-2S</keyword>
<comment type="subcellular location">
    <subcellularLocation>
        <location evidence="2">Membrane</location>
    </subcellularLocation>
</comment>
<evidence type="ECO:0000256" key="3">
    <source>
        <dbReference type="ARBA" id="ARBA00004972"/>
    </source>
</evidence>
<dbReference type="Pfam" id="PF19298">
    <property type="entry name" value="KshA_C"/>
    <property type="match status" value="1"/>
</dbReference>
<keyword evidence="7" id="KW-0442">Lipid degradation</keyword>
<dbReference type="RefSeq" id="WP_012227318.1">
    <property type="nucleotide sequence ID" value="NZ_HG422565.1"/>
</dbReference>
<keyword evidence="4" id="KW-0812">Transmembrane</keyword>
<comment type="pathway">
    <text evidence="3">Hormone biosynthesis.</text>
</comment>
<dbReference type="AlphaFoldDB" id="R4YZV2"/>
<organism evidence="23 24">
    <name type="scientific">Candidatus Neomicrothrix parvicella RN1</name>
    <dbReference type="NCBI Taxonomy" id="1229780"/>
    <lineage>
        <taxon>Bacteria</taxon>
        <taxon>Bacillati</taxon>
        <taxon>Actinomycetota</taxon>
        <taxon>Acidimicrobiia</taxon>
        <taxon>Acidimicrobiales</taxon>
        <taxon>Microthrixaceae</taxon>
        <taxon>Candidatus Neomicrothrix</taxon>
    </lineage>
</organism>
<comment type="pathway">
    <text evidence="14">Steroid hormone biosynthesis; dafachronic acid biosynthesis.</text>
</comment>
<dbReference type="PROSITE" id="PS51296">
    <property type="entry name" value="RIESKE"/>
    <property type="match status" value="1"/>
</dbReference>
<comment type="catalytic activity">
    <reaction evidence="19">
        <text>cholesterol + NADH + O2 + H(+) = 7-dehydrocholesterol + NAD(+) + 2 H2O</text>
        <dbReference type="Rhea" id="RHEA:51644"/>
        <dbReference type="ChEBI" id="CHEBI:15377"/>
        <dbReference type="ChEBI" id="CHEBI:15378"/>
        <dbReference type="ChEBI" id="CHEBI:15379"/>
        <dbReference type="ChEBI" id="CHEBI:16113"/>
        <dbReference type="ChEBI" id="CHEBI:17759"/>
        <dbReference type="ChEBI" id="CHEBI:57540"/>
        <dbReference type="ChEBI" id="CHEBI:57945"/>
        <dbReference type="EC" id="1.14.19.21"/>
    </reaction>
    <physiologicalReaction direction="left-to-right" evidence="19">
        <dbReference type="Rhea" id="RHEA:51645"/>
    </physiologicalReaction>
</comment>
<evidence type="ECO:0000256" key="7">
    <source>
        <dbReference type="ARBA" id="ARBA00022963"/>
    </source>
</evidence>
<dbReference type="GO" id="GO:0016020">
    <property type="term" value="C:membrane"/>
    <property type="evidence" value="ECO:0007669"/>
    <property type="project" value="UniProtKB-SubCell"/>
</dbReference>
<sequence>MVTGPLGTIRSPFPVPFGWFVVAYSADLAVGDVEPLEHFGRHLVLWRDNDGEAHVQDAFCPHMGAHLGHGGVVENCEIVCPFHGWRFDGEGKNTNIPYSTRVNKREVVQPYPTVERNSVIMAWYHPTDAPPSFEVPELAEFGEDSDQWTDPIHREYVIEAPWQEIAENGVDAAHFRYVHNTDMVPELERYDTDGERSFMRSVQKFPTPRGVVDGRIDSDSWGPGLSVIHFSGIVDTFLMGCNTPISANKCVLRFTFRVKKLGDADTESTVGKAFADEVGNQVLEDMPIWQNKAHLVRPALADNDGPFMKFRKWASQFYAEPVDGEAMVYPPNGSYPAENDRELTASKKFGTPDPAFKL</sequence>
<evidence type="ECO:0000256" key="12">
    <source>
        <dbReference type="ARBA" id="ARBA00023136"/>
    </source>
</evidence>
<dbReference type="PANTHER" id="PTHR21266">
    <property type="entry name" value="IRON-SULFUR DOMAIN CONTAINING PROTEIN"/>
    <property type="match status" value="1"/>
</dbReference>
<evidence type="ECO:0000256" key="8">
    <source>
        <dbReference type="ARBA" id="ARBA00022989"/>
    </source>
</evidence>
<dbReference type="EC" id="1.14.19.21" evidence="16"/>
<comment type="catalytic activity">
    <reaction evidence="20">
        <text>cholesterol + NADPH + O2 + H(+) = 7-dehydrocholesterol + NADP(+) + 2 H2O</text>
        <dbReference type="Rhea" id="RHEA:45024"/>
        <dbReference type="ChEBI" id="CHEBI:15377"/>
        <dbReference type="ChEBI" id="CHEBI:15378"/>
        <dbReference type="ChEBI" id="CHEBI:15379"/>
        <dbReference type="ChEBI" id="CHEBI:16113"/>
        <dbReference type="ChEBI" id="CHEBI:17759"/>
        <dbReference type="ChEBI" id="CHEBI:57783"/>
        <dbReference type="ChEBI" id="CHEBI:58349"/>
        <dbReference type="EC" id="1.14.19.21"/>
    </reaction>
    <physiologicalReaction direction="left-to-right" evidence="20">
        <dbReference type="Rhea" id="RHEA:45025"/>
    </physiologicalReaction>
</comment>
<dbReference type="eggNOG" id="COG4638">
    <property type="taxonomic scope" value="Bacteria"/>
</dbReference>
<dbReference type="GO" id="GO:0016042">
    <property type="term" value="P:lipid catabolic process"/>
    <property type="evidence" value="ECO:0007669"/>
    <property type="project" value="UniProtKB-KW"/>
</dbReference>
<evidence type="ECO:0000256" key="14">
    <source>
        <dbReference type="ARBA" id="ARBA00025712"/>
    </source>
</evidence>
<evidence type="ECO:0000256" key="21">
    <source>
        <dbReference type="SAM" id="MobiDB-lite"/>
    </source>
</evidence>
<dbReference type="Proteomes" id="UP000018291">
    <property type="component" value="Unassembled WGS sequence"/>
</dbReference>
<dbReference type="InterPro" id="IPR045605">
    <property type="entry name" value="KshA-like_C"/>
</dbReference>
<dbReference type="EMBL" id="CANL01000025">
    <property type="protein sequence ID" value="CCM63940.1"/>
    <property type="molecule type" value="Genomic_DNA"/>
</dbReference>
<dbReference type="GO" id="GO:0008203">
    <property type="term" value="P:cholesterol metabolic process"/>
    <property type="evidence" value="ECO:0007669"/>
    <property type="project" value="InterPro"/>
</dbReference>
<name>R4YZV2_9ACTN</name>
<keyword evidence="13" id="KW-0443">Lipid metabolism</keyword>
<evidence type="ECO:0000256" key="18">
    <source>
        <dbReference type="ARBA" id="ARBA00046982"/>
    </source>
</evidence>
<keyword evidence="12" id="KW-0472">Membrane</keyword>
<dbReference type="SUPFAM" id="SSF50022">
    <property type="entry name" value="ISP domain"/>
    <property type="match status" value="1"/>
</dbReference>
<evidence type="ECO:0000256" key="10">
    <source>
        <dbReference type="ARBA" id="ARBA00023004"/>
    </source>
</evidence>
<evidence type="ECO:0000313" key="24">
    <source>
        <dbReference type="Proteomes" id="UP000018291"/>
    </source>
</evidence>
<evidence type="ECO:0000256" key="16">
    <source>
        <dbReference type="ARBA" id="ARBA00026095"/>
    </source>
</evidence>
<dbReference type="GO" id="GO:0046872">
    <property type="term" value="F:metal ion binding"/>
    <property type="evidence" value="ECO:0007669"/>
    <property type="project" value="UniProtKB-KW"/>
</dbReference>
<keyword evidence="9" id="KW-0560">Oxidoreductase</keyword>
<evidence type="ECO:0000256" key="19">
    <source>
        <dbReference type="ARBA" id="ARBA00047853"/>
    </source>
</evidence>
<dbReference type="InterPro" id="IPR036922">
    <property type="entry name" value="Rieske_2Fe-2S_sf"/>
</dbReference>
<gene>
    <name evidence="23" type="ORF">BN381_310036</name>
</gene>